<sequence>MYLRSWLSRLCRGLSSPVGRTTPPGWGSLSRNVVLSSHRRIPELSSFVVRTNTCGELCSSHLGQEVTLCGWIQYRRQNIFLVLRDFHGLVQVVIPQDESSASVKKILCEAPLESVVKVSGIVISRPPGQENPKMPTGEIEIKVKTAELLNACKKLPFEIKDFVKKTEALRLQYRYLDLRSFQMQYNLRLRSEMVMKIREYLCNLHGFVDVETPTLFKRTPGGAKEFLVPSREPGKFYSLPQSPQQFKQLLMVGGLDRYFQVARCYRDEGSRPDRQPEFTQIDIEMSFVDQTGIQSLIEGLLQYSWPKDKEPIMIPFPSMTFAEALTTYGTDKPDTRFGMKKYLKRKDIESIRQFATDHFNQEVLPIFLKANRNWNSTVAKFIMEEQRLELARLMETQEEDVVLLTAGEHKKACSLLGKLRLECANLLEMRGVVLRDPKLFSFLWVVNFPLFLPKEENPTELESAHHPFTAPHPSDIHLLYTEPKKVRSQHYDLVLNGSEIGGGSIRIHDAELQRYILATLLKEDVKLLSHLLQALDYGAPPHGGIALGLDRLMCLVAGAPSIRDVIAFPKSFRGHDLMSNAPDSVPPEELKPYHIQVSWPTDSEAEKSSLNQSHHLEN</sequence>
<keyword evidence="2" id="KW-0436">Ligase</keyword>
<dbReference type="Proteomes" id="UP001732720">
    <property type="component" value="Chromosome 11"/>
</dbReference>
<gene>
    <name evidence="2" type="primary">Dars2</name>
</gene>
<reference evidence="2" key="1">
    <citation type="submission" date="2025-08" db="UniProtKB">
        <authorList>
            <consortium name="RefSeq"/>
        </authorList>
    </citation>
    <scope>IDENTIFICATION</scope>
</reference>
<keyword evidence="1" id="KW-1185">Reference proteome</keyword>
<protein>
    <submittedName>
        <fullName evidence="2">Aspartate--tRNA ligase, mitochondrial isoform X4</fullName>
    </submittedName>
</protein>
<organism evidence="1 2">
    <name type="scientific">Castor canadensis</name>
    <name type="common">American beaver</name>
    <dbReference type="NCBI Taxonomy" id="51338"/>
    <lineage>
        <taxon>Eukaryota</taxon>
        <taxon>Metazoa</taxon>
        <taxon>Chordata</taxon>
        <taxon>Craniata</taxon>
        <taxon>Vertebrata</taxon>
        <taxon>Euteleostomi</taxon>
        <taxon>Mammalia</taxon>
        <taxon>Eutheria</taxon>
        <taxon>Euarchontoglires</taxon>
        <taxon>Glires</taxon>
        <taxon>Rodentia</taxon>
        <taxon>Castorimorpha</taxon>
        <taxon>Castoridae</taxon>
        <taxon>Castor</taxon>
    </lineage>
</organism>
<evidence type="ECO:0000313" key="2">
    <source>
        <dbReference type="RefSeq" id="XP_073903533.1"/>
    </source>
</evidence>
<evidence type="ECO:0000313" key="1">
    <source>
        <dbReference type="Proteomes" id="UP001732720"/>
    </source>
</evidence>
<name>A0AC58KF56_CASCN</name>
<accession>A0AC58KF56</accession>
<proteinExistence type="predicted"/>
<dbReference type="RefSeq" id="XP_073903533.1">
    <property type="nucleotide sequence ID" value="XM_074047432.1"/>
</dbReference>